<feature type="region of interest" description="Disordered" evidence="2">
    <location>
        <begin position="132"/>
        <end position="156"/>
    </location>
</feature>
<sequence length="370" mass="41500">MGTSAGVYGCLSSSWDGRLADPAELFQWTHPDVPRSPGTFTIEKMVSNMGWSEERLQTRQRGMHTIKETKLLAAKLDLLMKRLDDHEKWPQGTVKALDSHVTCEVCGNTGHSGNDCPKTREEAMYMGNNNNGYRPQGGGQADGAMQQRHTPEAPGKEEGFGFDQALCDLGASISIMPKDVFDKLNFTVLAPTPMRLQLADSSVHYLIGIRDFFIPVDFAVLDMDTGKETPLILGRPFLSTVGANIDVGMGSIRFHINRKEEKFEFQLRTEQCSMVRIKYGPNPQNIQVVKVEPPKTDSLVRFMQNFLEKETTMPRNRYWRTPVKPSTPAKKLEQPAQRKPPSAPKPKKVWKEKPKTPAPSPPEFGRKSTN</sequence>
<keyword evidence="1" id="KW-0863">Zinc-finger</keyword>
<evidence type="ECO:0000313" key="4">
    <source>
        <dbReference type="EMBL" id="ABA98311.1"/>
    </source>
</evidence>
<dbReference type="GO" id="GO:0003676">
    <property type="term" value="F:nucleic acid binding"/>
    <property type="evidence" value="ECO:0007669"/>
    <property type="project" value="InterPro"/>
</dbReference>
<reference evidence="4" key="2">
    <citation type="submission" date="2005-04" db="EMBL/GenBank/DDBJ databases">
        <authorList>
            <person name="Buell C.R."/>
            <person name="Wing R.A."/>
            <person name="McCombie W.A."/>
            <person name="Ouyang S."/>
        </authorList>
    </citation>
    <scope>NUCLEOTIDE SEQUENCE</scope>
</reference>
<gene>
    <name evidence="4" type="ordered locus">LOC_Os12g30850</name>
</gene>
<evidence type="ECO:0000256" key="1">
    <source>
        <dbReference type="PROSITE-ProRule" id="PRU00047"/>
    </source>
</evidence>
<dbReference type="SUPFAM" id="SSF50630">
    <property type="entry name" value="Acid proteases"/>
    <property type="match status" value="1"/>
</dbReference>
<dbReference type="EMBL" id="DP000011">
    <property type="protein sequence ID" value="ABA98311.1"/>
    <property type="molecule type" value="Genomic_DNA"/>
</dbReference>
<dbReference type="AlphaFoldDB" id="Q2QQJ2"/>
<dbReference type="SUPFAM" id="SSF57756">
    <property type="entry name" value="Retrovirus zinc finger-like domains"/>
    <property type="match status" value="1"/>
</dbReference>
<keyword evidence="1" id="KW-0862">Zinc</keyword>
<reference evidence="4" key="1">
    <citation type="journal article" date="2005" name="BMC Biol.">
        <title>The sequence of rice chromosomes 11 and 12, rich in disease resistance genes and recent gene duplications.</title>
        <authorList>
            <consortium name="The rice chromosomes 11 and 12 sequencing consortia"/>
        </authorList>
    </citation>
    <scope>NUCLEOTIDE SEQUENCE [LARGE SCALE GENOMIC DNA]</scope>
</reference>
<dbReference type="InterPro" id="IPR001878">
    <property type="entry name" value="Znf_CCHC"/>
</dbReference>
<protein>
    <submittedName>
        <fullName evidence="4">Zinc knuckle family protein</fullName>
    </submittedName>
</protein>
<keyword evidence="1" id="KW-0479">Metal-binding</keyword>
<dbReference type="InterPro" id="IPR021109">
    <property type="entry name" value="Peptidase_aspartic_dom_sf"/>
</dbReference>
<organism evidence="4">
    <name type="scientific">Oryza sativa subsp. japonica</name>
    <name type="common">Rice</name>
    <dbReference type="NCBI Taxonomy" id="39947"/>
    <lineage>
        <taxon>Eukaryota</taxon>
        <taxon>Viridiplantae</taxon>
        <taxon>Streptophyta</taxon>
        <taxon>Embryophyta</taxon>
        <taxon>Tracheophyta</taxon>
        <taxon>Spermatophyta</taxon>
        <taxon>Magnoliopsida</taxon>
        <taxon>Liliopsida</taxon>
        <taxon>Poales</taxon>
        <taxon>Poaceae</taxon>
        <taxon>BOP clade</taxon>
        <taxon>Oryzoideae</taxon>
        <taxon>Oryzeae</taxon>
        <taxon>Oryzinae</taxon>
        <taxon>Oryza</taxon>
        <taxon>Oryza sativa</taxon>
    </lineage>
</organism>
<feature type="domain" description="CCHC-type" evidence="3">
    <location>
        <begin position="103"/>
        <end position="118"/>
    </location>
</feature>
<name>Q2QQJ2_ORYSJ</name>
<accession>Q2QQJ2</accession>
<dbReference type="PANTHER" id="PTHR33067">
    <property type="entry name" value="RNA-DIRECTED DNA POLYMERASE-RELATED"/>
    <property type="match status" value="1"/>
</dbReference>
<dbReference type="CDD" id="cd00303">
    <property type="entry name" value="retropepsin_like"/>
    <property type="match status" value="1"/>
</dbReference>
<dbReference type="PROSITE" id="PS50158">
    <property type="entry name" value="ZF_CCHC"/>
    <property type="match status" value="1"/>
</dbReference>
<dbReference type="GO" id="GO:0008270">
    <property type="term" value="F:zinc ion binding"/>
    <property type="evidence" value="ECO:0007669"/>
    <property type="project" value="UniProtKB-KW"/>
</dbReference>
<dbReference type="InterPro" id="IPR036875">
    <property type="entry name" value="Znf_CCHC_sf"/>
</dbReference>
<dbReference type="Gene3D" id="2.40.70.10">
    <property type="entry name" value="Acid Proteases"/>
    <property type="match status" value="1"/>
</dbReference>
<feature type="region of interest" description="Disordered" evidence="2">
    <location>
        <begin position="313"/>
        <end position="370"/>
    </location>
</feature>
<evidence type="ECO:0000256" key="2">
    <source>
        <dbReference type="SAM" id="MobiDB-lite"/>
    </source>
</evidence>
<proteinExistence type="predicted"/>
<evidence type="ECO:0000259" key="3">
    <source>
        <dbReference type="PROSITE" id="PS50158"/>
    </source>
</evidence>
<dbReference type="PANTHER" id="PTHR33067:SF32">
    <property type="entry name" value="ASPARTIC PEPTIDASE DDI1-TYPE DOMAIN-CONTAINING PROTEIN"/>
    <property type="match status" value="1"/>
</dbReference>
<reference evidence="4" key="3">
    <citation type="submission" date="2006-01" db="EMBL/GenBank/DDBJ databases">
        <authorList>
            <person name="Buell R."/>
        </authorList>
    </citation>
    <scope>NUCLEOTIDE SEQUENCE</scope>
</reference>